<proteinExistence type="predicted"/>
<dbReference type="RefSeq" id="WP_377459739.1">
    <property type="nucleotide sequence ID" value="NZ_JBHLUB010000030.1"/>
</dbReference>
<evidence type="ECO:0000259" key="2">
    <source>
        <dbReference type="PROSITE" id="PS50975"/>
    </source>
</evidence>
<dbReference type="Proteomes" id="UP001589862">
    <property type="component" value="Unassembled WGS sequence"/>
</dbReference>
<dbReference type="Gene3D" id="3.30.470.20">
    <property type="entry name" value="ATP-grasp fold, B domain"/>
    <property type="match status" value="1"/>
</dbReference>
<protein>
    <submittedName>
        <fullName evidence="3">Carbamoyl-phosphate synthase</fullName>
    </submittedName>
</protein>
<keyword evidence="4" id="KW-1185">Reference proteome</keyword>
<accession>A0ABV6PBM3</accession>
<dbReference type="PROSITE" id="PS50975">
    <property type="entry name" value="ATP_GRASP"/>
    <property type="match status" value="1"/>
</dbReference>
<dbReference type="PANTHER" id="PTHR23132:SF23">
    <property type="entry name" value="D-ALANINE--D-ALANINE LIGASE B"/>
    <property type="match status" value="1"/>
</dbReference>
<organism evidence="3 4">
    <name type="scientific">Micrococcoides hystricis</name>
    <dbReference type="NCBI Taxonomy" id="1572761"/>
    <lineage>
        <taxon>Bacteria</taxon>
        <taxon>Bacillati</taxon>
        <taxon>Actinomycetota</taxon>
        <taxon>Actinomycetes</taxon>
        <taxon>Micrococcales</taxon>
        <taxon>Micrococcaceae</taxon>
        <taxon>Micrococcoides</taxon>
    </lineage>
</organism>
<dbReference type="EMBL" id="JBHLUB010000030">
    <property type="protein sequence ID" value="MFC0582523.1"/>
    <property type="molecule type" value="Genomic_DNA"/>
</dbReference>
<evidence type="ECO:0000256" key="1">
    <source>
        <dbReference type="PROSITE-ProRule" id="PRU00409"/>
    </source>
</evidence>
<gene>
    <name evidence="3" type="ORF">ACFFFR_09050</name>
</gene>
<evidence type="ECO:0000313" key="3">
    <source>
        <dbReference type="EMBL" id="MFC0582523.1"/>
    </source>
</evidence>
<sequence>MNAAASSYGKIPADQPFVPVLLGGDIGIYAYAREFHQAYGVISKVVSANENWLISDSVAIDPVIVGPMVDEDVVIPQLIQLGRQLTEDNNRPLLLLSGFDHLVKMIVKHRDDLSIWYTIPYPSLDAIEKASDKVSFQQLCRELDIPHPRTLTIDLGAAASRQNPMDTRVAGISSALNRAGLGWPVIVKPADSGKWASAAFENWQKVYVINSLDEMLALFVEAQGAGYDGVLLIQEYVGGGDENMRLLSCFLDADQNVRLSAYAEVALEDHNKGTEGNSLVILSGEDATVQEHGAKILKALGWEGFAMFDLKVDPKDGQAKFFELNPRLGRNHMYITAAGENPAEWLVRHYLPQIDATPLPESVNLTGPSGYTVLPLAATYRQGSPEQQRRLKALGKALLNPYHYEAETSSKRKFTVFSRQAKWALDAFRR</sequence>
<dbReference type="PANTHER" id="PTHR23132">
    <property type="entry name" value="D-ALANINE--D-ALANINE LIGASE"/>
    <property type="match status" value="1"/>
</dbReference>
<keyword evidence="1" id="KW-0547">Nucleotide-binding</keyword>
<dbReference type="InterPro" id="IPR011761">
    <property type="entry name" value="ATP-grasp"/>
</dbReference>
<feature type="domain" description="ATP-grasp" evidence="2">
    <location>
        <begin position="137"/>
        <end position="351"/>
    </location>
</feature>
<dbReference type="SUPFAM" id="SSF56059">
    <property type="entry name" value="Glutathione synthetase ATP-binding domain-like"/>
    <property type="match status" value="1"/>
</dbReference>
<reference evidence="3 4" key="1">
    <citation type="submission" date="2024-09" db="EMBL/GenBank/DDBJ databases">
        <authorList>
            <person name="Sun Q."/>
            <person name="Mori K."/>
        </authorList>
    </citation>
    <scope>NUCLEOTIDE SEQUENCE [LARGE SCALE GENOMIC DNA]</scope>
    <source>
        <strain evidence="3 4">NCAIM B.02604</strain>
    </source>
</reference>
<name>A0ABV6PBM3_9MICC</name>
<keyword evidence="1" id="KW-0067">ATP-binding</keyword>
<comment type="caution">
    <text evidence="3">The sequence shown here is derived from an EMBL/GenBank/DDBJ whole genome shotgun (WGS) entry which is preliminary data.</text>
</comment>
<evidence type="ECO:0000313" key="4">
    <source>
        <dbReference type="Proteomes" id="UP001589862"/>
    </source>
</evidence>